<dbReference type="InterPro" id="IPR013519">
    <property type="entry name" value="Int_alpha_beta-p"/>
</dbReference>
<evidence type="ECO:0000256" key="3">
    <source>
        <dbReference type="ARBA" id="ARBA00023180"/>
    </source>
</evidence>
<dbReference type="PANTHER" id="PTHR45817">
    <property type="entry name" value="LYSYL OXIDASE-LIKE-RELATED"/>
    <property type="match status" value="1"/>
</dbReference>
<proteinExistence type="predicted"/>
<dbReference type="GO" id="GO:0004720">
    <property type="term" value="F:protein-lysine 6-oxidase activity"/>
    <property type="evidence" value="ECO:0007669"/>
    <property type="project" value="TreeGrafter"/>
</dbReference>
<dbReference type="Pfam" id="PF13517">
    <property type="entry name" value="FG-GAP_3"/>
    <property type="match status" value="1"/>
</dbReference>
<gene>
    <name evidence="5" type="ORF">D7X12_21060</name>
</gene>
<dbReference type="GO" id="GO:0005615">
    <property type="term" value="C:extracellular space"/>
    <property type="evidence" value="ECO:0007669"/>
    <property type="project" value="TreeGrafter"/>
</dbReference>
<keyword evidence="3" id="KW-0325">Glycoprotein</keyword>
<feature type="region of interest" description="Disordered" evidence="4">
    <location>
        <begin position="23"/>
        <end position="72"/>
    </location>
</feature>
<reference evidence="6" key="1">
    <citation type="submission" date="2018-09" db="EMBL/GenBank/DDBJ databases">
        <authorList>
            <person name="Livingstone P.G."/>
            <person name="Whitworth D.E."/>
        </authorList>
    </citation>
    <scope>NUCLEOTIDE SEQUENCE [LARGE SCALE GENOMIC DNA]</scope>
    <source>
        <strain evidence="6">CA040B</strain>
    </source>
</reference>
<evidence type="ECO:0000256" key="4">
    <source>
        <dbReference type="SAM" id="MobiDB-lite"/>
    </source>
</evidence>
<dbReference type="GO" id="GO:0005507">
    <property type="term" value="F:copper ion binding"/>
    <property type="evidence" value="ECO:0007669"/>
    <property type="project" value="InterPro"/>
</dbReference>
<accession>A0A3A8NLN2</accession>
<dbReference type="InterPro" id="IPR013517">
    <property type="entry name" value="FG-GAP"/>
</dbReference>
<dbReference type="AlphaFoldDB" id="A0A3A8NLN2"/>
<dbReference type="Pfam" id="PF01839">
    <property type="entry name" value="FG-GAP"/>
    <property type="match status" value="2"/>
</dbReference>
<organism evidence="5 6">
    <name type="scientific">Corallococcus sicarius</name>
    <dbReference type="NCBI Taxonomy" id="2316726"/>
    <lineage>
        <taxon>Bacteria</taxon>
        <taxon>Pseudomonadati</taxon>
        <taxon>Myxococcota</taxon>
        <taxon>Myxococcia</taxon>
        <taxon>Myxococcales</taxon>
        <taxon>Cystobacterineae</taxon>
        <taxon>Myxococcaceae</taxon>
        <taxon>Corallococcus</taxon>
    </lineage>
</organism>
<protein>
    <submittedName>
        <fullName evidence="5">Alpha integrin</fullName>
    </submittedName>
</protein>
<dbReference type="GO" id="GO:0007229">
    <property type="term" value="P:integrin-mediated signaling pathway"/>
    <property type="evidence" value="ECO:0007669"/>
    <property type="project" value="UniProtKB-KW"/>
</dbReference>
<dbReference type="RefSeq" id="WP_120627065.1">
    <property type="nucleotide sequence ID" value="NZ_RAWG01000134.1"/>
</dbReference>
<dbReference type="Gene3D" id="2.130.10.130">
    <property type="entry name" value="Integrin alpha, N-terminal"/>
    <property type="match status" value="2"/>
</dbReference>
<evidence type="ECO:0000256" key="1">
    <source>
        <dbReference type="ARBA" id="ARBA00022729"/>
    </source>
</evidence>
<dbReference type="InterPro" id="IPR028994">
    <property type="entry name" value="Integrin_alpha_N"/>
</dbReference>
<comment type="caution">
    <text evidence="5">The sequence shown here is derived from an EMBL/GenBank/DDBJ whole genome shotgun (WGS) entry which is preliminary data.</text>
</comment>
<evidence type="ECO:0000256" key="2">
    <source>
        <dbReference type="ARBA" id="ARBA00022737"/>
    </source>
</evidence>
<dbReference type="PANTHER" id="PTHR45817:SF4">
    <property type="entry name" value="LYSYL OXIDASE-LIKE-RELATED"/>
    <property type="match status" value="1"/>
</dbReference>
<dbReference type="Proteomes" id="UP000273405">
    <property type="component" value="Unassembled WGS sequence"/>
</dbReference>
<dbReference type="Pfam" id="PF01186">
    <property type="entry name" value="Lysyl_oxidase"/>
    <property type="match status" value="1"/>
</dbReference>
<dbReference type="SMART" id="SM00191">
    <property type="entry name" value="Int_alpha"/>
    <property type="match status" value="3"/>
</dbReference>
<sequence>MRMRSTWGCTVVLLLAVTGCKGDPKPQPDAGIPDAGSPDAGSPDAGIPDAGPSEDAGTPDGGGTATPTLSETPRWQVAGDGLVPEECFGRSLALGDLNGDGRKDLLVASGPCQGVQTVPGRVAVYAGEAPFFSPTPITTTMTWVHPSPRTSGYKLTVSTGNLDGDAYADVLVVGAYGVSVFKGGPDLSQALAEPLFRVPDASTTRFNGAQLLDLDGDGKDELAVATLAGELTVYQAASGAAFAPVRTLSGAPKPAGDTDGDGAQDLLVTHDDFTAELFLGCKPGSPRACTGPLTTAPVWTGNAERFHALPDLSGDGRPEGFMVLDGSQRLHLSDAALQGYAPQATWQLMDDAVFPLLGQNFLSFGPSIIPVGSMVAGSTGHDFVATAVGRVYLFRPTENVSGPLEPVWAWPRSNRLQPQWNMGYNYLGVAAAGDLDGDGHGDLVVGIPPDNGGTGFPGRVVVFGGGAVPDSTEPAPALAPTKTCNLVVDPVNGKPDLTVDRDALARSLYVERRSFAADSCEVLEGCVPAGGERRLLRFTTSIMNMGTGPLVVPSPEERPDLFVYDECHLHHHLTNFAGYDLRDASGASTSVGRKQGFFMVDFTQYCADGQPAAWYDPGTGISPGWSDVYTADLPCQWMDVTDTPDGEYTVRVGVDENHIVDEADVLPNEVTVKVRLTGDTVTVLP</sequence>
<dbReference type="PROSITE" id="PS51470">
    <property type="entry name" value="FG_GAP"/>
    <property type="match status" value="1"/>
</dbReference>
<dbReference type="EMBL" id="RAWG01000134">
    <property type="protein sequence ID" value="RKH40354.1"/>
    <property type="molecule type" value="Genomic_DNA"/>
</dbReference>
<evidence type="ECO:0000313" key="5">
    <source>
        <dbReference type="EMBL" id="RKH40354.1"/>
    </source>
</evidence>
<keyword evidence="6" id="KW-1185">Reference proteome</keyword>
<keyword evidence="5" id="KW-0401">Integrin</keyword>
<name>A0A3A8NLN2_9BACT</name>
<evidence type="ECO:0000313" key="6">
    <source>
        <dbReference type="Proteomes" id="UP000273405"/>
    </source>
</evidence>
<dbReference type="PRINTS" id="PR00074">
    <property type="entry name" value="LYSYLOXIDASE"/>
</dbReference>
<keyword evidence="2" id="KW-0677">Repeat</keyword>
<dbReference type="PROSITE" id="PS51257">
    <property type="entry name" value="PROKAR_LIPOPROTEIN"/>
    <property type="match status" value="1"/>
</dbReference>
<keyword evidence="1" id="KW-0732">Signal</keyword>
<dbReference type="SUPFAM" id="SSF69318">
    <property type="entry name" value="Integrin alpha N-terminal domain"/>
    <property type="match status" value="2"/>
</dbReference>
<dbReference type="InterPro" id="IPR001695">
    <property type="entry name" value="Lysyl_oxidase"/>
</dbReference>
<dbReference type="OrthoDB" id="284043at2"/>
<dbReference type="InterPro" id="IPR050912">
    <property type="entry name" value="LOX-like_protein"/>
</dbReference>